<sequence>MFLVRNSESDTLLSGPRHVRGQANQDKGRQDDGVKVSSEEGACEDIDALRDVPLDRSTGAELGEVCWRENFLWDGHDGANDALVPVVRDEKQLVDEAVNYVGTVVEGSNSKVLAASEGGHTERGDENGGIRLVTGF</sequence>
<feature type="region of interest" description="Disordered" evidence="1">
    <location>
        <begin position="1"/>
        <end position="40"/>
    </location>
</feature>
<keyword evidence="3" id="KW-1185">Reference proteome</keyword>
<proteinExistence type="predicted"/>
<reference evidence="2 3" key="1">
    <citation type="journal article" date="2024" name="G3 (Bethesda)">
        <title>Genome assembly of Hibiscus sabdariffa L. provides insights into metabolisms of medicinal natural products.</title>
        <authorList>
            <person name="Kim T."/>
        </authorList>
    </citation>
    <scope>NUCLEOTIDE SEQUENCE [LARGE SCALE GENOMIC DNA]</scope>
    <source>
        <strain evidence="2">TK-2024</strain>
        <tissue evidence="2">Old leaves</tissue>
    </source>
</reference>
<dbReference type="EMBL" id="JBBPBN010000003">
    <property type="protein sequence ID" value="KAK9043165.1"/>
    <property type="molecule type" value="Genomic_DNA"/>
</dbReference>
<gene>
    <name evidence="2" type="ORF">V6N11_071513</name>
</gene>
<organism evidence="2 3">
    <name type="scientific">Hibiscus sabdariffa</name>
    <name type="common">roselle</name>
    <dbReference type="NCBI Taxonomy" id="183260"/>
    <lineage>
        <taxon>Eukaryota</taxon>
        <taxon>Viridiplantae</taxon>
        <taxon>Streptophyta</taxon>
        <taxon>Embryophyta</taxon>
        <taxon>Tracheophyta</taxon>
        <taxon>Spermatophyta</taxon>
        <taxon>Magnoliopsida</taxon>
        <taxon>eudicotyledons</taxon>
        <taxon>Gunneridae</taxon>
        <taxon>Pentapetalae</taxon>
        <taxon>rosids</taxon>
        <taxon>malvids</taxon>
        <taxon>Malvales</taxon>
        <taxon>Malvaceae</taxon>
        <taxon>Malvoideae</taxon>
        <taxon>Hibiscus</taxon>
    </lineage>
</organism>
<evidence type="ECO:0000256" key="1">
    <source>
        <dbReference type="SAM" id="MobiDB-lite"/>
    </source>
</evidence>
<accession>A0ABR2U0D3</accession>
<protein>
    <submittedName>
        <fullName evidence="2">Uncharacterized protein</fullName>
    </submittedName>
</protein>
<evidence type="ECO:0000313" key="2">
    <source>
        <dbReference type="EMBL" id="KAK9043165.1"/>
    </source>
</evidence>
<feature type="compositionally biased region" description="Basic and acidic residues" evidence="1">
    <location>
        <begin position="26"/>
        <end position="38"/>
    </location>
</feature>
<name>A0ABR2U0D3_9ROSI</name>
<dbReference type="Proteomes" id="UP001396334">
    <property type="component" value="Unassembled WGS sequence"/>
</dbReference>
<evidence type="ECO:0000313" key="3">
    <source>
        <dbReference type="Proteomes" id="UP001396334"/>
    </source>
</evidence>
<comment type="caution">
    <text evidence="2">The sequence shown here is derived from an EMBL/GenBank/DDBJ whole genome shotgun (WGS) entry which is preliminary data.</text>
</comment>